<evidence type="ECO:0008006" key="4">
    <source>
        <dbReference type="Google" id="ProtNLM"/>
    </source>
</evidence>
<proteinExistence type="predicted"/>
<dbReference type="EMBL" id="JABEPQ010000002">
    <property type="protein sequence ID" value="NNM46849.1"/>
    <property type="molecule type" value="Genomic_DNA"/>
</dbReference>
<keyword evidence="1" id="KW-0732">Signal</keyword>
<dbReference type="Proteomes" id="UP000588586">
    <property type="component" value="Unassembled WGS sequence"/>
</dbReference>
<protein>
    <recommendedName>
        <fullName evidence="4">Ig-like domain-containing protein</fullName>
    </recommendedName>
</protein>
<reference evidence="2 3" key="1">
    <citation type="submission" date="2020-04" db="EMBL/GenBank/DDBJ databases">
        <title>Knoellia sp. isolate from air conditioner.</title>
        <authorList>
            <person name="Chea S."/>
            <person name="Kim D.-U."/>
        </authorList>
    </citation>
    <scope>NUCLEOTIDE SEQUENCE [LARGE SCALE GENOMIC DNA]</scope>
    <source>
        <strain evidence="2 3">DB2414S</strain>
    </source>
</reference>
<dbReference type="NCBIfam" id="NF038114">
    <property type="entry name" value="rightmost"/>
    <property type="match status" value="1"/>
</dbReference>
<accession>A0A849HI20</accession>
<evidence type="ECO:0000313" key="2">
    <source>
        <dbReference type="EMBL" id="NNM46849.1"/>
    </source>
</evidence>
<keyword evidence="3" id="KW-1185">Reference proteome</keyword>
<evidence type="ECO:0000256" key="1">
    <source>
        <dbReference type="SAM" id="SignalP"/>
    </source>
</evidence>
<dbReference type="RefSeq" id="WP_171243898.1">
    <property type="nucleotide sequence ID" value="NZ_JABEPQ010000002.1"/>
</dbReference>
<evidence type="ECO:0000313" key="3">
    <source>
        <dbReference type="Proteomes" id="UP000588586"/>
    </source>
</evidence>
<name>A0A849HI20_9MICO</name>
<dbReference type="AlphaFoldDB" id="A0A849HI20"/>
<sequence length="795" mass="77947">MTRTALRAPALAASCLLALFAGALPALADDIVNDITTQNEVMSLTAGGAPGSTVLSVTPTGGDGKNGCNLTGGTSATFAVTSSNPAVATVSPASVTFTSCSDTRSLTVTPVAEGTSSVTLRQTANSSQGSFNTAPAAFTANVAKAVPTNTAPSVSVIGVSEGATYTWGSVPAASCAVTDKEDGNSTSAAVLAHTAADYVGPQTATCSYTDGGGLTATSSVSFTIAKAPSTINLDCPAAVTYDGTAQTPCSARVTGVGGLDQALTVGYGDNTNAGTASASASYAGDATHAAAQPASATFAIGKAASTTTMTCRTGVVYTGGSQDICSANVTGVGGLDQAVGVSYNPDSTNAGNGTATATFAGDANHVGSSAEATFEIGKATSTIALSCSDDSVFDGTAQTPCTAEVSGVGGLQQSVPVSYENNVHAGTATATAAYAGDANHGSSDATATFPIAKAATTTTLTCPESVTYDGSSQQPCTATVTGPAGLDQAVSPTYTADTTNAGEVGVTADYAGSGDYLASSDSATFTIAKAPSTVSIDCAAATYTGSAQTPCSATVTGAGTFDSKATTLTYADNVNAGTASVTATYGGDRNHLGDTATGSFAIAKAPSSVAVTCPASVEFSGAAQTPCTARATGVGGLDVAVTDLAYANNTKAGTATVTATYAGDANHTGSTGTGSFTINPYRLGGFYQPVDMGGVLNSVKAGSTVPLKFELFSGSTEITSTSAVASFTATKITCATGATVDDVELTTTGGTSLRYDTSGGQFIQNWQTPKAAGSCYKVTMTAVDGSTLTAQFKLK</sequence>
<comment type="caution">
    <text evidence="2">The sequence shown here is derived from an EMBL/GenBank/DDBJ whole genome shotgun (WGS) entry which is preliminary data.</text>
</comment>
<feature type="chain" id="PRO_5032986022" description="Ig-like domain-containing protein" evidence="1">
    <location>
        <begin position="29"/>
        <end position="795"/>
    </location>
</feature>
<feature type="signal peptide" evidence="1">
    <location>
        <begin position="1"/>
        <end position="28"/>
    </location>
</feature>
<gene>
    <name evidence="2" type="ORF">HJG52_12635</name>
</gene>
<organism evidence="2 3">
    <name type="scientific">Knoellia koreensis</name>
    <dbReference type="NCBI Taxonomy" id="2730921"/>
    <lineage>
        <taxon>Bacteria</taxon>
        <taxon>Bacillati</taxon>
        <taxon>Actinomycetota</taxon>
        <taxon>Actinomycetes</taxon>
        <taxon>Micrococcales</taxon>
        <taxon>Intrasporangiaceae</taxon>
        <taxon>Knoellia</taxon>
    </lineage>
</organism>